<name>A0A915K590_ROMCU</name>
<keyword evidence="1" id="KW-0378">Hydrolase</keyword>
<sequence>ILLDDVRWNLAQKLFKNFEKLLIFTFYAGSSPKNVCKSGCIVAATSKQLFLGKILLDNIRSNLAQNCSKNVEIFQFSRRLNFLLAGQMILCCKSGKDRTAMAVSCDQTEILFERGLAPSSFSRQKILDAVRTSGSRLENTLKNVGAKRYAFTHLQLSFMP</sequence>
<evidence type="ECO:0000313" key="4">
    <source>
        <dbReference type="WBParaSite" id="nRc.2.0.1.t33915-RA"/>
    </source>
</evidence>
<dbReference type="Proteomes" id="UP000887565">
    <property type="component" value="Unplaced"/>
</dbReference>
<accession>A0A915K590</accession>
<dbReference type="AlphaFoldDB" id="A0A915K590"/>
<dbReference type="GO" id="GO:0016316">
    <property type="term" value="F:phosphatidylinositol-3,4-bisphosphate 4-phosphatase activity"/>
    <property type="evidence" value="ECO:0007669"/>
    <property type="project" value="InterPro"/>
</dbReference>
<protein>
    <submittedName>
        <fullName evidence="4">Uncharacterized protein</fullName>
    </submittedName>
</protein>
<evidence type="ECO:0000256" key="1">
    <source>
        <dbReference type="ARBA" id="ARBA00022801"/>
    </source>
</evidence>
<organism evidence="3 4">
    <name type="scientific">Romanomermis culicivorax</name>
    <name type="common">Nematode worm</name>
    <dbReference type="NCBI Taxonomy" id="13658"/>
    <lineage>
        <taxon>Eukaryota</taxon>
        <taxon>Metazoa</taxon>
        <taxon>Ecdysozoa</taxon>
        <taxon>Nematoda</taxon>
        <taxon>Enoplea</taxon>
        <taxon>Dorylaimia</taxon>
        <taxon>Mermithida</taxon>
        <taxon>Mermithoidea</taxon>
        <taxon>Mermithidae</taxon>
        <taxon>Romanomermis</taxon>
    </lineage>
</organism>
<dbReference type="PANTHER" id="PTHR12187:SF11">
    <property type="entry name" value="PHOSPHATIDYLINOSITOL-3,4-BISPHOSPHATE 4-PHOSPHATASE"/>
    <property type="match status" value="1"/>
</dbReference>
<proteinExistence type="predicted"/>
<dbReference type="InterPro" id="IPR039034">
    <property type="entry name" value="INPP4"/>
</dbReference>
<dbReference type="GO" id="GO:0005737">
    <property type="term" value="C:cytoplasm"/>
    <property type="evidence" value="ECO:0007669"/>
    <property type="project" value="TreeGrafter"/>
</dbReference>
<reference evidence="4" key="1">
    <citation type="submission" date="2022-11" db="UniProtKB">
        <authorList>
            <consortium name="WormBaseParasite"/>
        </authorList>
    </citation>
    <scope>IDENTIFICATION</scope>
</reference>
<keyword evidence="2" id="KW-0443">Lipid metabolism</keyword>
<evidence type="ECO:0000313" key="3">
    <source>
        <dbReference type="Proteomes" id="UP000887565"/>
    </source>
</evidence>
<keyword evidence="3" id="KW-1185">Reference proteome</keyword>
<dbReference type="PANTHER" id="PTHR12187">
    <property type="entry name" value="AGAP000124-PA"/>
    <property type="match status" value="1"/>
</dbReference>
<evidence type="ECO:0000256" key="2">
    <source>
        <dbReference type="ARBA" id="ARBA00023098"/>
    </source>
</evidence>
<dbReference type="WBParaSite" id="nRc.2.0.1.t33915-RA">
    <property type="protein sequence ID" value="nRc.2.0.1.t33915-RA"/>
    <property type="gene ID" value="nRc.2.0.1.g33915"/>
</dbReference>